<evidence type="ECO:0000256" key="1">
    <source>
        <dbReference type="SAM" id="MobiDB-lite"/>
    </source>
</evidence>
<dbReference type="Proteomes" id="UP000062788">
    <property type="component" value="Unassembled WGS sequence"/>
</dbReference>
<organism evidence="2 3">
    <name type="scientific">Burkholderia singularis</name>
    <dbReference type="NCBI Taxonomy" id="1503053"/>
    <lineage>
        <taxon>Bacteria</taxon>
        <taxon>Pseudomonadati</taxon>
        <taxon>Pseudomonadota</taxon>
        <taxon>Betaproteobacteria</taxon>
        <taxon>Burkholderiales</taxon>
        <taxon>Burkholderiaceae</taxon>
        <taxon>Burkholderia</taxon>
        <taxon>pseudomallei group</taxon>
    </lineage>
</organism>
<proteinExistence type="predicted"/>
<protein>
    <submittedName>
        <fullName evidence="2">Uncharacterized protein</fullName>
    </submittedName>
</protein>
<evidence type="ECO:0000313" key="2">
    <source>
        <dbReference type="EMBL" id="KVE23342.1"/>
    </source>
</evidence>
<sequence>MAMKKAGNSGCPLFFVPPIACFAPRYAADNAYAAGVARAARDGLGEPGGRRRRSAVQPRER</sequence>
<reference evidence="2 3" key="1">
    <citation type="submission" date="2015-11" db="EMBL/GenBank/DDBJ databases">
        <title>Expanding the genomic diversity of Burkholderia species for the development of highly accurate diagnostics.</title>
        <authorList>
            <person name="Sahl J."/>
            <person name="Keim P."/>
            <person name="Wagner D."/>
        </authorList>
    </citation>
    <scope>NUCLEOTIDE SEQUENCE [LARGE SCALE GENOMIC DNA]</scope>
    <source>
        <strain evidence="2 3">TSV85</strain>
    </source>
</reference>
<dbReference type="EMBL" id="LOWA01000059">
    <property type="protein sequence ID" value="KVE23342.1"/>
    <property type="molecule type" value="Genomic_DNA"/>
</dbReference>
<keyword evidence="3" id="KW-1185">Reference proteome</keyword>
<evidence type="ECO:0000313" key="3">
    <source>
        <dbReference type="Proteomes" id="UP000062788"/>
    </source>
</evidence>
<accession>A0A103DV78</accession>
<comment type="caution">
    <text evidence="2">The sequence shown here is derived from an EMBL/GenBank/DDBJ whole genome shotgun (WGS) entry which is preliminary data.</text>
</comment>
<name>A0A103DV78_9BURK</name>
<dbReference type="AlphaFoldDB" id="A0A103DV78"/>
<gene>
    <name evidence="2" type="ORF">WS67_02350</name>
</gene>
<feature type="region of interest" description="Disordered" evidence="1">
    <location>
        <begin position="41"/>
        <end position="61"/>
    </location>
</feature>